<dbReference type="RefSeq" id="WP_154467774.1">
    <property type="nucleotide sequence ID" value="NZ_VUMI01000063.1"/>
</dbReference>
<dbReference type="EMBL" id="VUMI01000063">
    <property type="protein sequence ID" value="MSS91368.1"/>
    <property type="molecule type" value="Genomic_DNA"/>
</dbReference>
<dbReference type="GeneID" id="86056266"/>
<name>A0A6N7WPI7_9FIRM</name>
<gene>
    <name evidence="1" type="ORF">FYJ45_24975</name>
</gene>
<dbReference type="NCBIfam" id="TIGR01563">
    <property type="entry name" value="gp16_SPP1"/>
    <property type="match status" value="1"/>
</dbReference>
<dbReference type="InterPro" id="IPR038666">
    <property type="entry name" value="SSP1_head-tail_sf"/>
</dbReference>
<protein>
    <submittedName>
        <fullName evidence="1">Phage head closure protein</fullName>
    </submittedName>
</protein>
<comment type="caution">
    <text evidence="1">The sequence shown here is derived from an EMBL/GenBank/DDBJ whole genome shotgun (WGS) entry which is preliminary data.</text>
</comment>
<keyword evidence="2" id="KW-1185">Reference proteome</keyword>
<evidence type="ECO:0000313" key="2">
    <source>
        <dbReference type="Proteomes" id="UP000436047"/>
    </source>
</evidence>
<dbReference type="Proteomes" id="UP000436047">
    <property type="component" value="Unassembled WGS sequence"/>
</dbReference>
<evidence type="ECO:0000313" key="1">
    <source>
        <dbReference type="EMBL" id="MSS91368.1"/>
    </source>
</evidence>
<dbReference type="InterPro" id="IPR008767">
    <property type="entry name" value="Phage_SPP1_head-tail_adaptor"/>
</dbReference>
<dbReference type="Pfam" id="PF05521">
    <property type="entry name" value="Phage_HCP"/>
    <property type="match status" value="1"/>
</dbReference>
<proteinExistence type="predicted"/>
<organism evidence="1 2">
    <name type="scientific">Eisenbergiella porci</name>
    <dbReference type="NCBI Taxonomy" id="2652274"/>
    <lineage>
        <taxon>Bacteria</taxon>
        <taxon>Bacillati</taxon>
        <taxon>Bacillota</taxon>
        <taxon>Clostridia</taxon>
        <taxon>Lachnospirales</taxon>
        <taxon>Lachnospiraceae</taxon>
        <taxon>Eisenbergiella</taxon>
    </lineage>
</organism>
<reference evidence="1 2" key="1">
    <citation type="submission" date="2019-08" db="EMBL/GenBank/DDBJ databases">
        <title>In-depth cultivation of the pig gut microbiome towards novel bacterial diversity and tailored functional studies.</title>
        <authorList>
            <person name="Wylensek D."/>
            <person name="Hitch T.C.A."/>
            <person name="Clavel T."/>
        </authorList>
    </citation>
    <scope>NUCLEOTIDE SEQUENCE [LARGE SCALE GENOMIC DNA]</scope>
    <source>
        <strain evidence="1 2">WCA-389-WT-23B</strain>
    </source>
</reference>
<sequence>MSGGGGRGINPGRLKKRITIMRYQDTENSLGNLVSQLLPYKTVYAEIRPVRGKEYQEYYKDTNSLEYKITIRFLPDLQPADVLVYHEKQFLINSIINVEEQGYIQEIMCTEKLQDKKAEVIAGGS</sequence>
<dbReference type="Gene3D" id="2.40.10.270">
    <property type="entry name" value="Bacteriophage SPP1 head-tail adaptor protein"/>
    <property type="match status" value="1"/>
</dbReference>
<accession>A0A6N7WPI7</accession>
<dbReference type="AlphaFoldDB" id="A0A6N7WPI7"/>